<evidence type="ECO:0000256" key="1">
    <source>
        <dbReference type="PROSITE-ProRule" id="PRU00703"/>
    </source>
</evidence>
<evidence type="ECO:0000313" key="3">
    <source>
        <dbReference type="EMBL" id="WAH39767.1"/>
    </source>
</evidence>
<dbReference type="PROSITE" id="PS51371">
    <property type="entry name" value="CBS"/>
    <property type="match status" value="2"/>
</dbReference>
<organism evidence="3 4">
    <name type="scientific">Alicyclobacillus fastidiosus</name>
    <dbReference type="NCBI Taxonomy" id="392011"/>
    <lineage>
        <taxon>Bacteria</taxon>
        <taxon>Bacillati</taxon>
        <taxon>Bacillota</taxon>
        <taxon>Bacilli</taxon>
        <taxon>Bacillales</taxon>
        <taxon>Alicyclobacillaceae</taxon>
        <taxon>Alicyclobacillus</taxon>
    </lineage>
</organism>
<dbReference type="EMBL" id="CP104067">
    <property type="protein sequence ID" value="WAH39767.1"/>
    <property type="molecule type" value="Genomic_DNA"/>
</dbReference>
<feature type="domain" description="CBS" evidence="2">
    <location>
        <begin position="1"/>
        <end position="58"/>
    </location>
</feature>
<dbReference type="SUPFAM" id="SSF53448">
    <property type="entry name" value="Nucleotide-diphospho-sugar transferases"/>
    <property type="match status" value="1"/>
</dbReference>
<dbReference type="CDD" id="cd04607">
    <property type="entry name" value="CBS_pair_NTP_transferase_assoc"/>
    <property type="match status" value="1"/>
</dbReference>
<proteinExistence type="predicted"/>
<sequence length="349" mass="39353">MKPCTKIMVHPDSSIEETIRVIDNHGFQIALVVDSERHLLGTVTDGDIRRAILNGVDLHRAIRVIMNTRPTVVQSGTSPQSVFALMGQKRVRGIPVIDDKGRVVGIELLEDFLQTAKRPNNVVLMAGGLGTRLAPLTANCPKPLLSIGPKPILEIILTSLINHSFHRFYFSVNYKAEMIKDYFGRGEKWGVEIEYLWENKRLGTAGALSLLPPNIMEPVIVINGDLLTRVDFGQLLEFHTASQSVATMGIREHVYSIPYGVVQFADNRLIEIHEKPQHRLFVNAGIYVIEPQVLSLIPPCTNIDMTDFLEQLAQKNLPVSVFPIREYWLDIGKMDDYHRALREYPEVFP</sequence>
<keyword evidence="4" id="KW-1185">Reference proteome</keyword>
<dbReference type="CDD" id="cd06426">
    <property type="entry name" value="NTP_transferase_like_2"/>
    <property type="match status" value="1"/>
</dbReference>
<reference evidence="3" key="1">
    <citation type="submission" date="2022-08" db="EMBL/GenBank/DDBJ databases">
        <title>Alicyclobacillus fastidiosus DSM 17978, complete genome.</title>
        <authorList>
            <person name="Wang Q."/>
            <person name="Cai R."/>
            <person name="Wang Z."/>
        </authorList>
    </citation>
    <scope>NUCLEOTIDE SEQUENCE</scope>
    <source>
        <strain evidence="3">DSM 17978</strain>
    </source>
</reference>
<dbReference type="Pfam" id="PF00571">
    <property type="entry name" value="CBS"/>
    <property type="match status" value="2"/>
</dbReference>
<evidence type="ECO:0000259" key="2">
    <source>
        <dbReference type="PROSITE" id="PS51371"/>
    </source>
</evidence>
<dbReference type="PANTHER" id="PTHR22572">
    <property type="entry name" value="SUGAR-1-PHOSPHATE GUANYL TRANSFERASE"/>
    <property type="match status" value="1"/>
</dbReference>
<dbReference type="InterPro" id="IPR050486">
    <property type="entry name" value="Mannose-1P_guanyltransferase"/>
</dbReference>
<dbReference type="InterPro" id="IPR046342">
    <property type="entry name" value="CBS_dom_sf"/>
</dbReference>
<dbReference type="Gene3D" id="3.90.550.10">
    <property type="entry name" value="Spore Coat Polysaccharide Biosynthesis Protein SpsA, Chain A"/>
    <property type="match status" value="1"/>
</dbReference>
<dbReference type="Proteomes" id="UP001164761">
    <property type="component" value="Chromosome"/>
</dbReference>
<keyword evidence="1" id="KW-0129">CBS domain</keyword>
<dbReference type="InterPro" id="IPR029044">
    <property type="entry name" value="Nucleotide-diphossugar_trans"/>
</dbReference>
<dbReference type="InterPro" id="IPR005835">
    <property type="entry name" value="NTP_transferase_dom"/>
</dbReference>
<dbReference type="SUPFAM" id="SSF54631">
    <property type="entry name" value="CBS-domain pair"/>
    <property type="match status" value="1"/>
</dbReference>
<name>A0ABY6ZAA1_9BACL</name>
<dbReference type="SMART" id="SM00116">
    <property type="entry name" value="CBS"/>
    <property type="match status" value="2"/>
</dbReference>
<dbReference type="Gene3D" id="3.10.580.10">
    <property type="entry name" value="CBS-domain"/>
    <property type="match status" value="1"/>
</dbReference>
<protein>
    <submittedName>
        <fullName evidence="3">Nucleotidyltransferase family protein</fullName>
    </submittedName>
</protein>
<feature type="domain" description="CBS" evidence="2">
    <location>
        <begin position="66"/>
        <end position="122"/>
    </location>
</feature>
<dbReference type="InterPro" id="IPR000644">
    <property type="entry name" value="CBS_dom"/>
</dbReference>
<gene>
    <name evidence="3" type="ORF">NZD89_15270</name>
</gene>
<evidence type="ECO:0000313" key="4">
    <source>
        <dbReference type="Proteomes" id="UP001164761"/>
    </source>
</evidence>
<dbReference type="RefSeq" id="WP_268003664.1">
    <property type="nucleotide sequence ID" value="NZ_BSUT01000001.1"/>
</dbReference>
<dbReference type="Pfam" id="PF00483">
    <property type="entry name" value="NTP_transferase"/>
    <property type="match status" value="1"/>
</dbReference>
<accession>A0ABY6ZAA1</accession>